<dbReference type="RefSeq" id="WP_150697393.1">
    <property type="nucleotide sequence ID" value="NZ_CABPRZ010000009.1"/>
</dbReference>
<sequence>MPVKILVIHSTSLVGKSTIVASLLHPQLNSPGVFSVETQNQGAGRYGIDVVRYCASNFQQLFDDIILEPNDLIVDVSASQYFYIMDEFDRVRGAINDFNVVIVPTTPDGRVQEDTIGAIEMLRKVGLQLEKLRVLFNRATADQDNDPDIQFERVIRYLKETPGLYYYEGLVVYESPIHADLHEEGLSFHQMMNDRTDYRTALDEEIRRDPRGAETIRLVRTLAIQRTVASVKENLDHVFAALRLPAVNGET</sequence>
<dbReference type="Gene3D" id="3.40.50.300">
    <property type="entry name" value="P-loop containing nucleotide triphosphate hydrolases"/>
    <property type="match status" value="1"/>
</dbReference>
<evidence type="ECO:0000313" key="1">
    <source>
        <dbReference type="EMBL" id="VVE10473.1"/>
    </source>
</evidence>
<keyword evidence="2" id="KW-1185">Reference proteome</keyword>
<dbReference type="InterPro" id="IPR027417">
    <property type="entry name" value="P-loop_NTPase"/>
</dbReference>
<dbReference type="AlphaFoldDB" id="A0A5E4VFD2"/>
<proteinExistence type="predicted"/>
<dbReference type="EMBL" id="CABPRZ010000009">
    <property type="protein sequence ID" value="VVE10473.1"/>
    <property type="molecule type" value="Genomic_DNA"/>
</dbReference>
<dbReference type="SUPFAM" id="SSF52540">
    <property type="entry name" value="P-loop containing nucleoside triphosphate hydrolases"/>
    <property type="match status" value="1"/>
</dbReference>
<organism evidence="1 2">
    <name type="scientific">Pandoraea terrae</name>
    <dbReference type="NCBI Taxonomy" id="1537710"/>
    <lineage>
        <taxon>Bacteria</taxon>
        <taxon>Pseudomonadati</taxon>
        <taxon>Pseudomonadota</taxon>
        <taxon>Betaproteobacteria</taxon>
        <taxon>Burkholderiales</taxon>
        <taxon>Burkholderiaceae</taxon>
        <taxon>Pandoraea</taxon>
    </lineage>
</organism>
<accession>A0A5E4VFD2</accession>
<evidence type="ECO:0000313" key="2">
    <source>
        <dbReference type="Proteomes" id="UP000414233"/>
    </source>
</evidence>
<protein>
    <submittedName>
        <fullName evidence="1">Plasmid stability protein StbB</fullName>
    </submittedName>
</protein>
<gene>
    <name evidence="1" type="ORF">PTE30175_02534</name>
</gene>
<dbReference type="OrthoDB" id="5877230at2"/>
<name>A0A5E4VFD2_9BURK</name>
<dbReference type="Proteomes" id="UP000414233">
    <property type="component" value="Unassembled WGS sequence"/>
</dbReference>
<reference evidence="1 2" key="1">
    <citation type="submission" date="2019-08" db="EMBL/GenBank/DDBJ databases">
        <authorList>
            <person name="Peeters C."/>
        </authorList>
    </citation>
    <scope>NUCLEOTIDE SEQUENCE [LARGE SCALE GENOMIC DNA]</scope>
    <source>
        <strain evidence="1 2">LMG 30175</strain>
    </source>
</reference>